<accession>A0A4V1RPV0</accession>
<dbReference type="RefSeq" id="WP_129427228.1">
    <property type="nucleotide sequence ID" value="NZ_SDWV01000011.1"/>
</dbReference>
<sequence>MSDATTDEARTGRRAAIGLAVALVLLALSFAVPPLAGWDVDARSDRLGLPPLHGFVDLRASPTSVLAVLLAAAGVWRGEAIARTLSWRRLLLVSYAVGLAWLVALALVDGEVGLTRVMTSPDEYLVTARQVTDIPALLQGYVDRIPYSAPDNWPIHLAGHPPGAALLHVALVRIGLGGSLAAALVVVAIAATIPLATMTTLRLLDAERWARLAAPFLVLSPAAVFLAVSGDALFAALAAWGLAALAASARAVGRGGLLGWGVVAGLLLGWCVMSSYGLPLLGILALAVLWLARSWWPLPVAAATAIAVVLAFAALGFSWWEAYPVLVDRYWDGIASTRPFSYWVWGNLGALLVSAGPLLGAGLAVVARRHTGGARTVAVLAGAAALTIVVADLSRMSKAEVERIWLPFVPWLTLSLALLPGGWRRWGLALQVLTALLVEHLLYTSW</sequence>
<protein>
    <recommendedName>
        <fullName evidence="4">Glycosyltransferase RgtA/B/C/D-like domain-containing protein</fullName>
    </recommendedName>
</protein>
<name>A0A4V1RPV0_9ACTN</name>
<reference evidence="2 3" key="1">
    <citation type="submission" date="2019-01" db="EMBL/GenBank/DDBJ databases">
        <title>Novel species of Nocardioides.</title>
        <authorList>
            <person name="Liu Q."/>
            <person name="X Y.-H."/>
        </authorList>
    </citation>
    <scope>NUCLEOTIDE SEQUENCE [LARGE SCALE GENOMIC DNA]</scope>
    <source>
        <strain evidence="2 3">HLT2-9</strain>
    </source>
</reference>
<feature type="transmembrane region" description="Helical" evidence="1">
    <location>
        <begin position="403"/>
        <end position="419"/>
    </location>
</feature>
<comment type="caution">
    <text evidence="2">The sequence shown here is derived from an EMBL/GenBank/DDBJ whole genome shotgun (WGS) entry which is preliminary data.</text>
</comment>
<feature type="transmembrane region" description="Helical" evidence="1">
    <location>
        <begin position="90"/>
        <end position="108"/>
    </location>
</feature>
<keyword evidence="1" id="KW-0472">Membrane</keyword>
<evidence type="ECO:0008006" key="4">
    <source>
        <dbReference type="Google" id="ProtNLM"/>
    </source>
</evidence>
<keyword evidence="1" id="KW-0812">Transmembrane</keyword>
<evidence type="ECO:0000313" key="2">
    <source>
        <dbReference type="EMBL" id="RYC10627.1"/>
    </source>
</evidence>
<feature type="transmembrane region" description="Helical" evidence="1">
    <location>
        <begin position="216"/>
        <end position="247"/>
    </location>
</feature>
<dbReference type="EMBL" id="SDWV01000011">
    <property type="protein sequence ID" value="RYC10627.1"/>
    <property type="molecule type" value="Genomic_DNA"/>
</dbReference>
<evidence type="ECO:0000256" key="1">
    <source>
        <dbReference type="SAM" id="Phobius"/>
    </source>
</evidence>
<evidence type="ECO:0000313" key="3">
    <source>
        <dbReference type="Proteomes" id="UP000291101"/>
    </source>
</evidence>
<keyword evidence="1" id="KW-1133">Transmembrane helix</keyword>
<feature type="transmembrane region" description="Helical" evidence="1">
    <location>
        <begin position="373"/>
        <end position="391"/>
    </location>
</feature>
<keyword evidence="3" id="KW-1185">Reference proteome</keyword>
<organism evidence="2 3">
    <name type="scientific">Nocardioides zhouii</name>
    <dbReference type="NCBI Taxonomy" id="1168729"/>
    <lineage>
        <taxon>Bacteria</taxon>
        <taxon>Bacillati</taxon>
        <taxon>Actinomycetota</taxon>
        <taxon>Actinomycetes</taxon>
        <taxon>Propionibacteriales</taxon>
        <taxon>Nocardioidaceae</taxon>
        <taxon>Nocardioides</taxon>
    </lineage>
</organism>
<proteinExistence type="predicted"/>
<feature type="transmembrane region" description="Helical" evidence="1">
    <location>
        <begin position="298"/>
        <end position="320"/>
    </location>
</feature>
<feature type="transmembrane region" description="Helical" evidence="1">
    <location>
        <begin position="340"/>
        <end position="366"/>
    </location>
</feature>
<dbReference type="OrthoDB" id="5242248at2"/>
<gene>
    <name evidence="2" type="ORF">EUA94_12615</name>
</gene>
<feature type="transmembrane region" description="Helical" evidence="1">
    <location>
        <begin position="180"/>
        <end position="204"/>
    </location>
</feature>
<feature type="transmembrane region" description="Helical" evidence="1">
    <location>
        <begin position="16"/>
        <end position="38"/>
    </location>
</feature>
<feature type="transmembrane region" description="Helical" evidence="1">
    <location>
        <begin position="58"/>
        <end position="78"/>
    </location>
</feature>
<dbReference type="Proteomes" id="UP000291101">
    <property type="component" value="Unassembled WGS sequence"/>
</dbReference>
<feature type="transmembrane region" description="Helical" evidence="1">
    <location>
        <begin position="267"/>
        <end position="291"/>
    </location>
</feature>
<dbReference type="AlphaFoldDB" id="A0A4V1RPV0"/>